<evidence type="ECO:0000313" key="1">
    <source>
        <dbReference type="EMBL" id="MDZ5473109.1"/>
    </source>
</evidence>
<reference evidence="1 2" key="1">
    <citation type="submission" date="2023-11" db="EMBL/GenBank/DDBJ databases">
        <title>Bacillus jintuensis, isolated from a mudflat on the Beibu Gulf coast.</title>
        <authorList>
            <person name="Li M."/>
        </authorList>
    </citation>
    <scope>NUCLEOTIDE SEQUENCE [LARGE SCALE GENOMIC DNA]</scope>
    <source>
        <strain evidence="1 2">31A1R</strain>
    </source>
</reference>
<accession>A0ABU5J139</accession>
<sequence length="171" mass="19663">MILKQIDLSLMSEHLNVHKGVLNKLETFFCAVDNPTLRQVIYEQYLVMSNHVKVMLSLMNPEINEQVTTAALNYLEPLEIPCTLTKSMMTEGNIALELRNTAKTMAQTNFESALMMKASNVKDIHIHMALQQTIIQNRYSQYIKENNLDVVPKSTLKEQLDVLQSFKKMFI</sequence>
<dbReference type="RefSeq" id="WP_322447409.1">
    <property type="nucleotide sequence ID" value="NZ_JAXOFX010000010.1"/>
</dbReference>
<keyword evidence="2" id="KW-1185">Reference proteome</keyword>
<dbReference type="EMBL" id="JAXOFX010000010">
    <property type="protein sequence ID" value="MDZ5473109.1"/>
    <property type="molecule type" value="Genomic_DNA"/>
</dbReference>
<proteinExistence type="predicted"/>
<gene>
    <name evidence="1" type="ORF">SM124_15425</name>
</gene>
<organism evidence="1 2">
    <name type="scientific">Robertmurraya mangrovi</name>
    <dbReference type="NCBI Taxonomy" id="3098077"/>
    <lineage>
        <taxon>Bacteria</taxon>
        <taxon>Bacillati</taxon>
        <taxon>Bacillota</taxon>
        <taxon>Bacilli</taxon>
        <taxon>Bacillales</taxon>
        <taxon>Bacillaceae</taxon>
        <taxon>Robertmurraya</taxon>
    </lineage>
</organism>
<comment type="caution">
    <text evidence="1">The sequence shown here is derived from an EMBL/GenBank/DDBJ whole genome shotgun (WGS) entry which is preliminary data.</text>
</comment>
<dbReference type="Proteomes" id="UP001290455">
    <property type="component" value="Unassembled WGS sequence"/>
</dbReference>
<name>A0ABU5J139_9BACI</name>
<evidence type="ECO:0000313" key="2">
    <source>
        <dbReference type="Proteomes" id="UP001290455"/>
    </source>
</evidence>
<protein>
    <submittedName>
        <fullName evidence="1">Uncharacterized protein</fullName>
    </submittedName>
</protein>